<evidence type="ECO:0000313" key="3">
    <source>
        <dbReference type="EMBL" id="KAJ6236404.1"/>
    </source>
</evidence>
<sequence>MLKKFLLVLIVIAAVNCYPQPPVWLNHFKVPFLRSVNNDKWTGMMYYDWTNNKERLDSDKSQKDSFCSTVYPTDEKCIQVVKDSWRYIYVPNYEGGKCCKCCNTTMGCGIMKNNWLDGATYIGHEKWNGTDCIGWEQKGNQNNYYFVQSNVYPTLQIPCAIRINSTQVDEKYIFNRTKFDRSPLDPKVFDVIPENCNQLCKNEKQKSFCEYFQ</sequence>
<dbReference type="AlphaFoldDB" id="A0AAV8A7D8"/>
<evidence type="ECO:0000256" key="1">
    <source>
        <dbReference type="SAM" id="SignalP"/>
    </source>
</evidence>
<reference evidence="3" key="1">
    <citation type="submission" date="2022-08" db="EMBL/GenBank/DDBJ databases">
        <title>Novel sulfate-reducing endosymbionts in the free-living metamonad Anaeramoeba.</title>
        <authorList>
            <person name="Jerlstrom-Hultqvist J."/>
            <person name="Cepicka I."/>
            <person name="Gallot-Lavallee L."/>
            <person name="Salas-Leiva D."/>
            <person name="Curtis B.A."/>
            <person name="Zahonova K."/>
            <person name="Pipaliya S."/>
            <person name="Dacks J."/>
            <person name="Roger A.J."/>
        </authorList>
    </citation>
    <scope>NUCLEOTIDE SEQUENCE</scope>
    <source>
        <strain evidence="3">Schooner1</strain>
    </source>
</reference>
<protein>
    <recommendedName>
        <fullName evidence="6">Transmembrane protein</fullName>
    </recommendedName>
</protein>
<evidence type="ECO:0000313" key="4">
    <source>
        <dbReference type="Proteomes" id="UP001146793"/>
    </source>
</evidence>
<dbReference type="EMBL" id="JAOAOG010000243">
    <property type="protein sequence ID" value="KAJ6236404.1"/>
    <property type="molecule type" value="Genomic_DNA"/>
</dbReference>
<dbReference type="EMBL" id="JANTQA010000015">
    <property type="protein sequence ID" value="KAJ3448871.1"/>
    <property type="molecule type" value="Genomic_DNA"/>
</dbReference>
<keyword evidence="5" id="KW-1185">Reference proteome</keyword>
<name>A0AAV8A7D8_9EUKA</name>
<reference evidence="2" key="2">
    <citation type="submission" date="2022-08" db="EMBL/GenBank/DDBJ databases">
        <title>Novel sulphate-reducing endosymbionts in the free-living metamonad Anaeramoeba.</title>
        <authorList>
            <person name="Jerlstrom-Hultqvist J."/>
            <person name="Cepicka I."/>
            <person name="Gallot-Lavallee L."/>
            <person name="Salas-Leiva D."/>
            <person name="Curtis B.A."/>
            <person name="Zahonova K."/>
            <person name="Pipaliya S."/>
            <person name="Dacks J."/>
            <person name="Roger A.J."/>
        </authorList>
    </citation>
    <scope>NUCLEOTIDE SEQUENCE</scope>
    <source>
        <strain evidence="2">Busselton2</strain>
    </source>
</reference>
<keyword evidence="1" id="KW-0732">Signal</keyword>
<dbReference type="Proteomes" id="UP001146793">
    <property type="component" value="Unassembled WGS sequence"/>
</dbReference>
<evidence type="ECO:0000313" key="2">
    <source>
        <dbReference type="EMBL" id="KAJ3448871.1"/>
    </source>
</evidence>
<evidence type="ECO:0008006" key="6">
    <source>
        <dbReference type="Google" id="ProtNLM"/>
    </source>
</evidence>
<organism evidence="2 4">
    <name type="scientific">Anaeramoeba flamelloides</name>
    <dbReference type="NCBI Taxonomy" id="1746091"/>
    <lineage>
        <taxon>Eukaryota</taxon>
        <taxon>Metamonada</taxon>
        <taxon>Anaeramoebidae</taxon>
        <taxon>Anaeramoeba</taxon>
    </lineage>
</organism>
<comment type="caution">
    <text evidence="2">The sequence shown here is derived from an EMBL/GenBank/DDBJ whole genome shotgun (WGS) entry which is preliminary data.</text>
</comment>
<feature type="signal peptide" evidence="1">
    <location>
        <begin position="1"/>
        <end position="17"/>
    </location>
</feature>
<accession>A0AAV8A7D8</accession>
<gene>
    <name evidence="2" type="ORF">M0812_01357</name>
    <name evidence="3" type="ORF">M0813_27791</name>
</gene>
<feature type="chain" id="PRO_5043765031" description="Transmembrane protein" evidence="1">
    <location>
        <begin position="18"/>
        <end position="213"/>
    </location>
</feature>
<evidence type="ECO:0000313" key="5">
    <source>
        <dbReference type="Proteomes" id="UP001150062"/>
    </source>
</evidence>
<dbReference type="Proteomes" id="UP001150062">
    <property type="component" value="Unassembled WGS sequence"/>
</dbReference>
<proteinExistence type="predicted"/>